<evidence type="ECO:0000313" key="6">
    <source>
        <dbReference type="EMBL" id="GAA0202511.1"/>
    </source>
</evidence>
<dbReference type="Proteomes" id="UP001501221">
    <property type="component" value="Unassembled WGS sequence"/>
</dbReference>
<dbReference type="Pfam" id="PF03466">
    <property type="entry name" value="LysR_substrate"/>
    <property type="match status" value="1"/>
</dbReference>
<keyword evidence="3" id="KW-0238">DNA-binding</keyword>
<dbReference type="PANTHER" id="PTHR30118">
    <property type="entry name" value="HTH-TYPE TRANSCRIPTIONAL REGULATOR LEUO-RELATED"/>
    <property type="match status" value="1"/>
</dbReference>
<dbReference type="CDD" id="cd08417">
    <property type="entry name" value="PBP2_Nitroaromatics_like"/>
    <property type="match status" value="1"/>
</dbReference>
<keyword evidence="4" id="KW-0804">Transcription</keyword>
<dbReference type="PRINTS" id="PR00039">
    <property type="entry name" value="HTHLYSR"/>
</dbReference>
<dbReference type="PROSITE" id="PS50931">
    <property type="entry name" value="HTH_LYSR"/>
    <property type="match status" value="1"/>
</dbReference>
<comment type="caution">
    <text evidence="6">The sequence shown here is derived from an EMBL/GenBank/DDBJ whole genome shotgun (WGS) entry which is preliminary data.</text>
</comment>
<evidence type="ECO:0000256" key="3">
    <source>
        <dbReference type="ARBA" id="ARBA00023125"/>
    </source>
</evidence>
<proteinExistence type="inferred from homology"/>
<dbReference type="Pfam" id="PF00126">
    <property type="entry name" value="HTH_1"/>
    <property type="match status" value="1"/>
</dbReference>
<evidence type="ECO:0000256" key="1">
    <source>
        <dbReference type="ARBA" id="ARBA00009437"/>
    </source>
</evidence>
<gene>
    <name evidence="6" type="ORF">GCM10009123_07170</name>
</gene>
<dbReference type="InterPro" id="IPR036388">
    <property type="entry name" value="WH-like_DNA-bd_sf"/>
</dbReference>
<dbReference type="InterPro" id="IPR005119">
    <property type="entry name" value="LysR_subst-bd"/>
</dbReference>
<accession>A0ABN0SVZ9</accession>
<evidence type="ECO:0000313" key="7">
    <source>
        <dbReference type="Proteomes" id="UP001501221"/>
    </source>
</evidence>
<sequence>MHIENFRNVDLNLLLLLDVILEERHISNAAVRLNMSQPAVSRSLQRLRETLKDPLLIRVGSGYQLTERALQIQPRLKSWLADFMCLMQPEEFVPKDATGELSIMSMDSEISLFLPNLWQDLQKEAPNVAMRSISYRPDAVTLLEEGEIDFLIIDDNKSLNSTKYHHFHLVQHDFVMVMASSHKLASAKTISKTAYTQQRHGLVTVTGKGQGLVDTLLEKEGLSRNIALFVPTFHLAMDICSRTDLIFAMPRLVAEKDADKYDIVIKELPLKTPYLDIYLYWHERQHQMALHRWFRGLMRDSVRRTKEAITA</sequence>
<feature type="domain" description="HTH lysR-type" evidence="5">
    <location>
        <begin position="9"/>
        <end position="66"/>
    </location>
</feature>
<dbReference type="InterPro" id="IPR050389">
    <property type="entry name" value="LysR-type_TF"/>
</dbReference>
<evidence type="ECO:0000256" key="2">
    <source>
        <dbReference type="ARBA" id="ARBA00023015"/>
    </source>
</evidence>
<dbReference type="InterPro" id="IPR036390">
    <property type="entry name" value="WH_DNA-bd_sf"/>
</dbReference>
<dbReference type="EMBL" id="BAAAFM010000003">
    <property type="protein sequence ID" value="GAA0202511.1"/>
    <property type="molecule type" value="Genomic_DNA"/>
</dbReference>
<dbReference type="Gene3D" id="1.10.10.10">
    <property type="entry name" value="Winged helix-like DNA-binding domain superfamily/Winged helix DNA-binding domain"/>
    <property type="match status" value="1"/>
</dbReference>
<keyword evidence="2" id="KW-0805">Transcription regulation</keyword>
<dbReference type="InterPro" id="IPR000847">
    <property type="entry name" value="LysR_HTH_N"/>
</dbReference>
<reference evidence="6 7" key="1">
    <citation type="journal article" date="2019" name="Int. J. Syst. Evol. Microbiol.">
        <title>The Global Catalogue of Microorganisms (GCM) 10K type strain sequencing project: providing services to taxonomists for standard genome sequencing and annotation.</title>
        <authorList>
            <consortium name="The Broad Institute Genomics Platform"/>
            <consortium name="The Broad Institute Genome Sequencing Center for Infectious Disease"/>
            <person name="Wu L."/>
            <person name="Ma J."/>
        </authorList>
    </citation>
    <scope>NUCLEOTIDE SEQUENCE [LARGE SCALE GENOMIC DNA]</scope>
    <source>
        <strain evidence="6 7">JCM 16211</strain>
    </source>
</reference>
<keyword evidence="7" id="KW-1185">Reference proteome</keyword>
<protein>
    <submittedName>
        <fullName evidence="6">LysR family transcriptional regulator</fullName>
    </submittedName>
</protein>
<dbReference type="SUPFAM" id="SSF46785">
    <property type="entry name" value="Winged helix' DNA-binding domain"/>
    <property type="match status" value="1"/>
</dbReference>
<dbReference type="SUPFAM" id="SSF53850">
    <property type="entry name" value="Periplasmic binding protein-like II"/>
    <property type="match status" value="1"/>
</dbReference>
<evidence type="ECO:0000256" key="4">
    <source>
        <dbReference type="ARBA" id="ARBA00023163"/>
    </source>
</evidence>
<organism evidence="6 7">
    <name type="scientific">Kangiella japonica</name>
    <dbReference type="NCBI Taxonomy" id="647384"/>
    <lineage>
        <taxon>Bacteria</taxon>
        <taxon>Pseudomonadati</taxon>
        <taxon>Pseudomonadota</taxon>
        <taxon>Gammaproteobacteria</taxon>
        <taxon>Kangiellales</taxon>
        <taxon>Kangiellaceae</taxon>
        <taxon>Kangiella</taxon>
    </lineage>
</organism>
<evidence type="ECO:0000259" key="5">
    <source>
        <dbReference type="PROSITE" id="PS50931"/>
    </source>
</evidence>
<dbReference type="Gene3D" id="3.40.190.10">
    <property type="entry name" value="Periplasmic binding protein-like II"/>
    <property type="match status" value="2"/>
</dbReference>
<dbReference type="PANTHER" id="PTHR30118:SF15">
    <property type="entry name" value="TRANSCRIPTIONAL REGULATORY PROTEIN"/>
    <property type="match status" value="1"/>
</dbReference>
<dbReference type="InterPro" id="IPR037402">
    <property type="entry name" value="YidZ_PBP2"/>
</dbReference>
<name>A0ABN0SVZ9_9GAMM</name>
<dbReference type="RefSeq" id="WP_343986694.1">
    <property type="nucleotide sequence ID" value="NZ_BAAAFM010000003.1"/>
</dbReference>
<comment type="similarity">
    <text evidence="1">Belongs to the LysR transcriptional regulatory family.</text>
</comment>